<evidence type="ECO:0000256" key="2">
    <source>
        <dbReference type="RuleBase" id="RU003749"/>
    </source>
</evidence>
<dbReference type="NCBIfam" id="TIGR00377">
    <property type="entry name" value="ant_ant_sig"/>
    <property type="match status" value="1"/>
</dbReference>
<evidence type="ECO:0000313" key="4">
    <source>
        <dbReference type="EMBL" id="MDP5183541.1"/>
    </source>
</evidence>
<accession>A0ABT9ID92</accession>
<feature type="domain" description="STAS" evidence="3">
    <location>
        <begin position="41"/>
        <end position="134"/>
    </location>
</feature>
<evidence type="ECO:0000259" key="3">
    <source>
        <dbReference type="PROSITE" id="PS50801"/>
    </source>
</evidence>
<organism evidence="4 5">
    <name type="scientific">Blastococcus carthaginiensis</name>
    <dbReference type="NCBI Taxonomy" id="3050034"/>
    <lineage>
        <taxon>Bacteria</taxon>
        <taxon>Bacillati</taxon>
        <taxon>Actinomycetota</taxon>
        <taxon>Actinomycetes</taxon>
        <taxon>Geodermatophilales</taxon>
        <taxon>Geodermatophilaceae</taxon>
        <taxon>Blastococcus</taxon>
    </lineage>
</organism>
<evidence type="ECO:0000256" key="1">
    <source>
        <dbReference type="ARBA" id="ARBA00009013"/>
    </source>
</evidence>
<sequence length="134" mass="13315">MTASSLDRSLAGSVQSPAGLDLPPVAPLALEVAGTAALPRLTVAGEVDCTSAPQVAAVLDELVAAAPQEVLVDLTAVTFLDSAGLCTLAAGHRKALAGGGRLRVLAATRAVIRPLQITGLWDLLGGERVGGAAT</sequence>
<dbReference type="Proteomes" id="UP001233673">
    <property type="component" value="Unassembled WGS sequence"/>
</dbReference>
<dbReference type="InterPro" id="IPR003658">
    <property type="entry name" value="Anti-sigma_ant"/>
</dbReference>
<dbReference type="CDD" id="cd07043">
    <property type="entry name" value="STAS_anti-anti-sigma_factors"/>
    <property type="match status" value="1"/>
</dbReference>
<protein>
    <recommendedName>
        <fullName evidence="2">Anti-sigma factor antagonist</fullName>
    </recommendedName>
</protein>
<reference evidence="5" key="1">
    <citation type="submission" date="2023-05" db="EMBL/GenBank/DDBJ databases">
        <title>Draft genome of Pseudofrankia sp. BMG5.37.</title>
        <authorList>
            <person name="Gtari M."/>
            <person name="Ghodhbane F."/>
            <person name="Sbissi I."/>
        </authorList>
    </citation>
    <scope>NUCLEOTIDE SEQUENCE [LARGE SCALE GENOMIC DNA]</scope>
    <source>
        <strain evidence="5">BMG 814</strain>
    </source>
</reference>
<evidence type="ECO:0000313" key="5">
    <source>
        <dbReference type="Proteomes" id="UP001233673"/>
    </source>
</evidence>
<keyword evidence="5" id="KW-1185">Reference proteome</keyword>
<dbReference type="RefSeq" id="WP_306000164.1">
    <property type="nucleotide sequence ID" value="NZ_JASNFN010000013.1"/>
</dbReference>
<dbReference type="PANTHER" id="PTHR33495:SF2">
    <property type="entry name" value="ANTI-SIGMA FACTOR ANTAGONIST TM_1081-RELATED"/>
    <property type="match status" value="1"/>
</dbReference>
<proteinExistence type="inferred from homology"/>
<dbReference type="InterPro" id="IPR002645">
    <property type="entry name" value="STAS_dom"/>
</dbReference>
<dbReference type="Gene3D" id="3.30.750.24">
    <property type="entry name" value="STAS domain"/>
    <property type="match status" value="1"/>
</dbReference>
<comment type="similarity">
    <text evidence="1 2">Belongs to the anti-sigma-factor antagonist family.</text>
</comment>
<gene>
    <name evidence="4" type="ORF">QOZ88_12925</name>
</gene>
<dbReference type="InterPro" id="IPR036513">
    <property type="entry name" value="STAS_dom_sf"/>
</dbReference>
<name>A0ABT9ID92_9ACTN</name>
<dbReference type="PANTHER" id="PTHR33495">
    <property type="entry name" value="ANTI-SIGMA FACTOR ANTAGONIST TM_1081-RELATED-RELATED"/>
    <property type="match status" value="1"/>
</dbReference>
<dbReference type="InterPro" id="IPR058548">
    <property type="entry name" value="MlaB-like_STAS"/>
</dbReference>
<dbReference type="SUPFAM" id="SSF52091">
    <property type="entry name" value="SpoIIaa-like"/>
    <property type="match status" value="1"/>
</dbReference>
<dbReference type="EMBL" id="JASNFN010000013">
    <property type="protein sequence ID" value="MDP5183541.1"/>
    <property type="molecule type" value="Genomic_DNA"/>
</dbReference>
<dbReference type="Pfam" id="PF13466">
    <property type="entry name" value="STAS_2"/>
    <property type="match status" value="1"/>
</dbReference>
<dbReference type="PROSITE" id="PS50801">
    <property type="entry name" value="STAS"/>
    <property type="match status" value="1"/>
</dbReference>
<comment type="caution">
    <text evidence="4">The sequence shown here is derived from an EMBL/GenBank/DDBJ whole genome shotgun (WGS) entry which is preliminary data.</text>
</comment>